<dbReference type="EMBL" id="KK852613">
    <property type="protein sequence ID" value="KDR20219.1"/>
    <property type="molecule type" value="Genomic_DNA"/>
</dbReference>
<reference evidence="8 9" key="1">
    <citation type="journal article" date="2014" name="Nat. Commun.">
        <title>Molecular traces of alternative social organization in a termite genome.</title>
        <authorList>
            <person name="Terrapon N."/>
            <person name="Li C."/>
            <person name="Robertson H.M."/>
            <person name="Ji L."/>
            <person name="Meng X."/>
            <person name="Booth W."/>
            <person name="Chen Z."/>
            <person name="Childers C.P."/>
            <person name="Glastad K.M."/>
            <person name="Gokhale K."/>
            <person name="Gowin J."/>
            <person name="Gronenberg W."/>
            <person name="Hermansen R.A."/>
            <person name="Hu H."/>
            <person name="Hunt B.G."/>
            <person name="Huylmans A.K."/>
            <person name="Khalil S.M."/>
            <person name="Mitchell R.D."/>
            <person name="Munoz-Torres M.C."/>
            <person name="Mustard J.A."/>
            <person name="Pan H."/>
            <person name="Reese J.T."/>
            <person name="Scharf M.E."/>
            <person name="Sun F."/>
            <person name="Vogel H."/>
            <person name="Xiao J."/>
            <person name="Yang W."/>
            <person name="Yang Z."/>
            <person name="Yang Z."/>
            <person name="Zhou J."/>
            <person name="Zhu J."/>
            <person name="Brent C.S."/>
            <person name="Elsik C.G."/>
            <person name="Goodisman M.A."/>
            <person name="Liberles D.A."/>
            <person name="Roe R.M."/>
            <person name="Vargo E.L."/>
            <person name="Vilcinskas A."/>
            <person name="Wang J."/>
            <person name="Bornberg-Bauer E."/>
            <person name="Korb J."/>
            <person name="Zhang G."/>
            <person name="Liebig J."/>
        </authorList>
    </citation>
    <scope>NUCLEOTIDE SEQUENCE [LARGE SCALE GENOMIC DNA]</scope>
    <source>
        <tissue evidence="8">Whole organism</tissue>
    </source>
</reference>
<dbReference type="PROSITE" id="PS00028">
    <property type="entry name" value="ZINC_FINGER_C2H2_1"/>
    <property type="match status" value="2"/>
</dbReference>
<evidence type="ECO:0000256" key="6">
    <source>
        <dbReference type="SAM" id="MobiDB-lite"/>
    </source>
</evidence>
<evidence type="ECO:0000256" key="5">
    <source>
        <dbReference type="PROSITE-ProRule" id="PRU00221"/>
    </source>
</evidence>
<dbReference type="GO" id="GO:0005634">
    <property type="term" value="C:nucleus"/>
    <property type="evidence" value="ECO:0007669"/>
    <property type="project" value="UniProtKB-SubCell"/>
</dbReference>
<feature type="compositionally biased region" description="Low complexity" evidence="6">
    <location>
        <begin position="928"/>
        <end position="939"/>
    </location>
</feature>
<dbReference type="SMART" id="SM00320">
    <property type="entry name" value="WD40"/>
    <property type="match status" value="3"/>
</dbReference>
<dbReference type="PROSITE" id="PS50082">
    <property type="entry name" value="WD_REPEATS_2"/>
    <property type="match status" value="1"/>
</dbReference>
<evidence type="ECO:0000256" key="3">
    <source>
        <dbReference type="ARBA" id="ARBA00023242"/>
    </source>
</evidence>
<keyword evidence="3" id="KW-0539">Nucleus</keyword>
<comment type="subcellular location">
    <subcellularLocation>
        <location evidence="1">Nucleus</location>
    </subcellularLocation>
</comment>
<keyword evidence="2" id="KW-0804">Transcription</keyword>
<feature type="compositionally biased region" description="Polar residues" evidence="6">
    <location>
        <begin position="19"/>
        <end position="29"/>
    </location>
</feature>
<feature type="compositionally biased region" description="Basic residues" evidence="6">
    <location>
        <begin position="968"/>
        <end position="995"/>
    </location>
</feature>
<evidence type="ECO:0000313" key="8">
    <source>
        <dbReference type="EMBL" id="KDR20219.1"/>
    </source>
</evidence>
<feature type="compositionally biased region" description="Basic and acidic residues" evidence="6">
    <location>
        <begin position="914"/>
        <end position="927"/>
    </location>
</feature>
<evidence type="ECO:0000313" key="9">
    <source>
        <dbReference type="Proteomes" id="UP000027135"/>
    </source>
</evidence>
<dbReference type="PANTHER" id="PTHR15052">
    <property type="entry name" value="RNA POLYMERASE III TRANSCRIPTION INITIATION FACTOR COMPLEX SUBUNIT"/>
    <property type="match status" value="1"/>
</dbReference>
<dbReference type="InterPro" id="IPR015943">
    <property type="entry name" value="WD40/YVTN_repeat-like_dom_sf"/>
</dbReference>
<dbReference type="PROSITE" id="PS50157">
    <property type="entry name" value="ZINC_FINGER_C2H2_2"/>
    <property type="match status" value="1"/>
</dbReference>
<dbReference type="GO" id="GO:0008270">
    <property type="term" value="F:zinc ion binding"/>
    <property type="evidence" value="ECO:0007669"/>
    <property type="project" value="UniProtKB-KW"/>
</dbReference>
<keyword evidence="5" id="KW-0853">WD repeat</keyword>
<feature type="region of interest" description="Disordered" evidence="6">
    <location>
        <begin position="1992"/>
        <end position="2035"/>
    </location>
</feature>
<keyword evidence="4" id="KW-0863">Zinc-finger</keyword>
<feature type="region of interest" description="Disordered" evidence="6">
    <location>
        <begin position="1267"/>
        <end position="1316"/>
    </location>
</feature>
<feature type="domain" description="C2H2-type" evidence="7">
    <location>
        <begin position="394"/>
        <end position="422"/>
    </location>
</feature>
<dbReference type="InParanoid" id="A0A067RL08"/>
<feature type="region of interest" description="Disordered" evidence="6">
    <location>
        <begin position="1"/>
        <end position="29"/>
    </location>
</feature>
<dbReference type="Pfam" id="PF00400">
    <property type="entry name" value="WD40"/>
    <property type="match status" value="2"/>
</dbReference>
<protein>
    <submittedName>
        <fullName evidence="8">General transcription factor 3C polypeptide 2</fullName>
    </submittedName>
</protein>
<feature type="compositionally biased region" description="Acidic residues" evidence="6">
    <location>
        <begin position="1279"/>
        <end position="1293"/>
    </location>
</feature>
<feature type="repeat" description="WD" evidence="5">
    <location>
        <begin position="1651"/>
        <end position="1694"/>
    </location>
</feature>
<dbReference type="STRING" id="136037.A0A067RL08"/>
<feature type="region of interest" description="Disordered" evidence="6">
    <location>
        <begin position="813"/>
        <end position="864"/>
    </location>
</feature>
<dbReference type="SMART" id="SM00355">
    <property type="entry name" value="ZnF_C2H2"/>
    <property type="match status" value="5"/>
</dbReference>
<feature type="region of interest" description="Disordered" evidence="6">
    <location>
        <begin position="1808"/>
        <end position="1832"/>
    </location>
</feature>
<sequence length="2162" mass="239963">MSSPATGKDEPEDGHKSSHAGTSDKNTPQLNKMILNSKGMPVLDAGAQQLQNIPQNVQGFNVFIFSPSKLNDVGLVTKVKNGEPVVVNDSKDGSSGVNTPEALAPGQLIPLLETQNISPEAVDPDRLNKTNLEGHREVTVISVKSQSRKGSAVVKENKESLQCLKMYGGVRRKRSGEDAGILQKGSNKHLKCDDAIENWSSENGAGKDKASVSGDGTSTSVKLWHCERRRHLSQFADHWQLALAEIGYINCPMMECNYISLSDTDIAKHYLQCDGKSSVAVNTCPVCMHRLGTEKDLKAHVQKSHPGDGFYRKTLQRVMAKNELKAEPEAKLLPRRRGFCKVHKVSWDMAIESKGYVKCFFQNCSYLALTVDEMIKHYGICSGGGDVGVYPCPYKCPHCGGCVETVEKLNTHVGKSHASEQHSFQIQLSASGSGSCKKDSIIPPLGLVKPIKSDIQVEKDTSLCQDSFIITLNASNQNEAAEKQIEAFCLDKVKVEINGTDEYKYDSVQDVCLMNRDESVYHSTSFPVVQVKHEIDRTLPEKQSPSSEDEIVHYEREEHNVAKILGAREKYCEGKADANEIVIERVEKSTDSESVVLAEIPDVSIQLLAPIPGTIKGELGVVRSEKASDVSICTVEEPPDCVSTEMNWKQHSLSENQLFSSDLSGSGQSNNIDVEDDALSHSHMKQYSNIYSDDSYSSKLYQQVNNETSCDGGPICDTITKQFDICQNVEQSPKDYSGDAKCKILKTYNRRMLRLHSNATICDVSNPVQLRKSAKEMTCLKKEKSDATTRQQNESAVQLRKYANKVACSNKKKLDATARQQNESPVQLKKSKKNVASLKNKKSDATTSGQQDQQVELSGDQGTQGTLHCHDIPCSANNVQSSHMKDAGSTNICDIQVQSKVDIDVAEEVEDSKIGKSDMSVRGHDSVAEANSEPSASSECQNSMEIDICIVKDTQGLQCGQSVESGRRRGRPRGRGCRGRGSRGRGCRGRGSRGRGRNNFAHKVLQSERELDQSSDEDKLVKVSCAKCKEEMQKKLFEQHNRMKHCGLAWIEGGDPIDFNDEKLLMGILKKILLTRKWLTCETCGDSKRSVVGFISHLQCCQKSVQERLMLRVECTICKRIMLPVSLKVHMSTVHKNPKAEVMTLEEMEVQCKMKRAAATKAVSLMQEFIGEEEVVEGTEKPTKHSDGLYLKVDSHNVTNFTRGSWKRSITMFGKVSCRHVGCSVESITFEEMLEHDLNCPMAPKKGYACRACSFHCETEPEMMNHVTSAHGSSPECSDSSDLDSSGEDELGLEDDKKSRRKKSRSSSSAAQKYKMHGKMKIANKMKFLSTELSGPVFGDKPYVPAVKWTLSFQLENYMQSLYPNIHSTRDDWVALTSAEAMQYLPHTKESVQISHLSMKHKVLVQPQKAVKQWHRLALFEAEVIDGTPIFFAGGPVWATAWCPIPLHKAIYRTAHINQYLAVSCHNGMEDTYISGQRYSHNGLIQIWDFGHLDNQQPCTTPKLALGIAHNCGAVWCMEWCPSGCYDTPDMKVPNHRLRRLGLLGAACSDGSVRIFSVCFPSEVQDKISDSPPIFKVEPVRTLVLDDRQTCLLADSEWQCTRLSWYKGKGHRIIAGSFTNGMVAVWDMSTESPLLIKRTGKSCTMYPYHSFQAHIGVVSAIALIPQDDGRYLMTGSFDRSTKYWDLEDTSAPITVKKRGSVTDGVWLTHWVSAVNSFDDSYSLGHANGTLNPVRNFGFTSYPLLAQNSVAWGLSTCDWVNAVAQSTLAGELTVIFSHQLLIAVDTEKGMKDKRMIISYTEVAHLVNEEEEGSHSGKFSDKTNSINSSSSAVEKSQSDFEGMFLKVGGTKDTALSTEGSHIEDTDTSCIDNCDVAMPGCGISRKNRGNQNYEKTIERTGGCVQDGAARGSQSLGDSPNKSLNTSLQSDIQLKDSTMTGNLCTVVHEDNILSDKLRNVNISCRTSNLLQDDFGVSDSVDAERCFSRESSVVREGMSKADEADDITKDDMDYPEKTDDEDVTFDNDTEYNSDSDSDILDESKDKKEAYDSFKIMSYDMADKNYGLILCDFPTDNLKHMPREARLWMRQSDKMRAVDASVYPISSINRVSWNPNCRSFLWLAAGYHCGLVRVPCMRAMHCRPIEEILQHGEHKIAELQSKDFEVAL</sequence>
<feature type="compositionally biased region" description="Acidic residues" evidence="6">
    <location>
        <begin position="2013"/>
        <end position="2035"/>
    </location>
</feature>
<dbReference type="InterPro" id="IPR001680">
    <property type="entry name" value="WD40_rpt"/>
</dbReference>
<evidence type="ECO:0000259" key="7">
    <source>
        <dbReference type="PROSITE" id="PS50157"/>
    </source>
</evidence>
<feature type="compositionally biased region" description="Polar residues" evidence="6">
    <location>
        <begin position="845"/>
        <end position="864"/>
    </location>
</feature>
<keyword evidence="9" id="KW-1185">Reference proteome</keyword>
<evidence type="ECO:0000256" key="4">
    <source>
        <dbReference type="PROSITE-ProRule" id="PRU00042"/>
    </source>
</evidence>
<dbReference type="InterPro" id="IPR013087">
    <property type="entry name" value="Znf_C2H2_type"/>
</dbReference>
<proteinExistence type="predicted"/>
<dbReference type="InterPro" id="IPR036322">
    <property type="entry name" value="WD40_repeat_dom_sf"/>
</dbReference>
<feature type="region of interest" description="Disordered" evidence="6">
    <location>
        <begin position="961"/>
        <end position="995"/>
    </location>
</feature>
<dbReference type="eggNOG" id="ENOG502RAA6">
    <property type="taxonomic scope" value="Eukaryota"/>
</dbReference>
<evidence type="ECO:0000256" key="1">
    <source>
        <dbReference type="ARBA" id="ARBA00004123"/>
    </source>
</evidence>
<keyword evidence="4" id="KW-0862">Zinc</keyword>
<keyword evidence="4" id="KW-0479">Metal-binding</keyword>
<dbReference type="Gene3D" id="2.130.10.10">
    <property type="entry name" value="YVTN repeat-like/Quinoprotein amine dehydrogenase"/>
    <property type="match status" value="1"/>
</dbReference>
<feature type="compositionally biased region" description="Basic and acidic residues" evidence="6">
    <location>
        <begin position="7"/>
        <end position="16"/>
    </location>
</feature>
<dbReference type="PROSITE" id="PS50294">
    <property type="entry name" value="WD_REPEATS_REGION"/>
    <property type="match status" value="1"/>
</dbReference>
<gene>
    <name evidence="8" type="ORF">L798_05528</name>
</gene>
<feature type="compositionally biased region" description="Polar residues" evidence="6">
    <location>
        <begin position="1267"/>
        <end position="1277"/>
    </location>
</feature>
<organism evidence="8 9">
    <name type="scientific">Zootermopsis nevadensis</name>
    <name type="common">Dampwood termite</name>
    <dbReference type="NCBI Taxonomy" id="136037"/>
    <lineage>
        <taxon>Eukaryota</taxon>
        <taxon>Metazoa</taxon>
        <taxon>Ecdysozoa</taxon>
        <taxon>Arthropoda</taxon>
        <taxon>Hexapoda</taxon>
        <taxon>Insecta</taxon>
        <taxon>Pterygota</taxon>
        <taxon>Neoptera</taxon>
        <taxon>Polyneoptera</taxon>
        <taxon>Dictyoptera</taxon>
        <taxon>Blattodea</taxon>
        <taxon>Blattoidea</taxon>
        <taxon>Termitoidae</taxon>
        <taxon>Termopsidae</taxon>
        <taxon>Zootermopsis</taxon>
    </lineage>
</organism>
<feature type="region of interest" description="Disordered" evidence="6">
    <location>
        <begin position="914"/>
        <end position="939"/>
    </location>
</feature>
<accession>A0A067RL08</accession>
<dbReference type="GO" id="GO:0000127">
    <property type="term" value="C:transcription factor TFIIIC complex"/>
    <property type="evidence" value="ECO:0007669"/>
    <property type="project" value="TreeGrafter"/>
</dbReference>
<dbReference type="PANTHER" id="PTHR15052:SF2">
    <property type="entry name" value="GENERAL TRANSCRIPTION FACTOR 3C POLYPEPTIDE 2"/>
    <property type="match status" value="1"/>
</dbReference>
<dbReference type="SUPFAM" id="SSF50978">
    <property type="entry name" value="WD40 repeat-like"/>
    <property type="match status" value="1"/>
</dbReference>
<dbReference type="InterPro" id="IPR052416">
    <property type="entry name" value="GTF3C_component"/>
</dbReference>
<name>A0A067RL08_ZOONE</name>
<evidence type="ECO:0000256" key="2">
    <source>
        <dbReference type="ARBA" id="ARBA00023163"/>
    </source>
</evidence>
<feature type="compositionally biased region" description="Basic and acidic residues" evidence="6">
    <location>
        <begin position="1992"/>
        <end position="2012"/>
    </location>
</feature>
<dbReference type="Proteomes" id="UP000027135">
    <property type="component" value="Unassembled WGS sequence"/>
</dbReference>
<dbReference type="GO" id="GO:0006383">
    <property type="term" value="P:transcription by RNA polymerase III"/>
    <property type="evidence" value="ECO:0007669"/>
    <property type="project" value="TreeGrafter"/>
</dbReference>